<evidence type="ECO:0000256" key="4">
    <source>
        <dbReference type="SAM" id="Coils"/>
    </source>
</evidence>
<dbReference type="InterPro" id="IPR052021">
    <property type="entry name" value="Type-I_RS_S_subunit"/>
</dbReference>
<keyword evidence="3" id="KW-0238">DNA-binding</keyword>
<sequence length="240" mass="27503">PEQQKIVKILSTWDNAIEKQIQLIAQLENRKRGLMQQLLTGKKRLKGFEGAVTYTPLKPFLHELSERNRNNTATVLSVTNSKGFISQEEQFDRIVASVDLSNYKVIRKGQFAYNPSRVNVGSLDLLQTFREGLLSPMYVVFKTNETKLLPIFLYYQLKSSWFIKHIPLFVQGSVRDSLSFDGLCAMKFFIPSIEEQTAIAEILSTADKEIDFAKKRRAGLKEQKKGLMQVLLTGEKRVRI</sequence>
<evidence type="ECO:0000256" key="3">
    <source>
        <dbReference type="ARBA" id="ARBA00023125"/>
    </source>
</evidence>
<organism evidence="6">
    <name type="scientific">termite gut metagenome</name>
    <dbReference type="NCBI Taxonomy" id="433724"/>
    <lineage>
        <taxon>unclassified sequences</taxon>
        <taxon>metagenomes</taxon>
        <taxon>organismal metagenomes</taxon>
    </lineage>
</organism>
<name>A0A5J4PQ33_9ZZZZ</name>
<dbReference type="AlphaFoldDB" id="A0A5J4PQ33"/>
<dbReference type="EMBL" id="SNRY01007436">
    <property type="protein sequence ID" value="KAA6310423.1"/>
    <property type="molecule type" value="Genomic_DNA"/>
</dbReference>
<accession>A0A5J4PQ33</accession>
<evidence type="ECO:0000259" key="5">
    <source>
        <dbReference type="Pfam" id="PF01420"/>
    </source>
</evidence>
<dbReference type="PANTHER" id="PTHR30408:SF12">
    <property type="entry name" value="TYPE I RESTRICTION ENZYME MJAVIII SPECIFICITY SUBUNIT"/>
    <property type="match status" value="1"/>
</dbReference>
<dbReference type="Pfam" id="PF01420">
    <property type="entry name" value="Methylase_S"/>
    <property type="match status" value="1"/>
</dbReference>
<feature type="domain" description="Type I restriction modification DNA specificity" evidence="5">
    <location>
        <begin position="141"/>
        <end position="221"/>
    </location>
</feature>
<evidence type="ECO:0000256" key="2">
    <source>
        <dbReference type="ARBA" id="ARBA00022747"/>
    </source>
</evidence>
<protein>
    <recommendedName>
        <fullName evidence="5">Type I restriction modification DNA specificity domain-containing protein</fullName>
    </recommendedName>
</protein>
<dbReference type="InterPro" id="IPR000055">
    <property type="entry name" value="Restrct_endonuc_typeI_TRD"/>
</dbReference>
<dbReference type="Gene3D" id="3.90.220.20">
    <property type="entry name" value="DNA methylase specificity domains"/>
    <property type="match status" value="1"/>
</dbReference>
<dbReference type="InterPro" id="IPR044946">
    <property type="entry name" value="Restrct_endonuc_typeI_TRD_sf"/>
</dbReference>
<dbReference type="Gene3D" id="1.10.287.1120">
    <property type="entry name" value="Bipartite methylase S protein"/>
    <property type="match status" value="1"/>
</dbReference>
<reference evidence="6" key="1">
    <citation type="submission" date="2019-03" db="EMBL/GenBank/DDBJ databases">
        <title>Single cell metagenomics reveals metabolic interactions within the superorganism composed of flagellate Streblomastix strix and complex community of Bacteroidetes bacteria on its surface.</title>
        <authorList>
            <person name="Treitli S.C."/>
            <person name="Kolisko M."/>
            <person name="Husnik F."/>
            <person name="Keeling P."/>
            <person name="Hampl V."/>
        </authorList>
    </citation>
    <scope>NUCLEOTIDE SEQUENCE</scope>
    <source>
        <strain evidence="6">STM</strain>
    </source>
</reference>
<dbReference type="PANTHER" id="PTHR30408">
    <property type="entry name" value="TYPE-1 RESTRICTION ENZYME ECOKI SPECIFICITY PROTEIN"/>
    <property type="match status" value="1"/>
</dbReference>
<dbReference type="SUPFAM" id="SSF116734">
    <property type="entry name" value="DNA methylase specificity domain"/>
    <property type="match status" value="2"/>
</dbReference>
<evidence type="ECO:0000256" key="1">
    <source>
        <dbReference type="ARBA" id="ARBA00010923"/>
    </source>
</evidence>
<keyword evidence="4" id="KW-0175">Coiled coil</keyword>
<keyword evidence="2" id="KW-0680">Restriction system</keyword>
<proteinExistence type="inferred from homology"/>
<dbReference type="GO" id="GO:0003677">
    <property type="term" value="F:DNA binding"/>
    <property type="evidence" value="ECO:0007669"/>
    <property type="project" value="UniProtKB-KW"/>
</dbReference>
<evidence type="ECO:0000313" key="6">
    <source>
        <dbReference type="EMBL" id="KAA6310423.1"/>
    </source>
</evidence>
<comment type="similarity">
    <text evidence="1">Belongs to the type-I restriction system S methylase family.</text>
</comment>
<gene>
    <name evidence="6" type="ORF">EZS27_038270</name>
</gene>
<feature type="non-terminal residue" evidence="6">
    <location>
        <position position="1"/>
    </location>
</feature>
<feature type="coiled-coil region" evidence="4">
    <location>
        <begin position="10"/>
        <end position="37"/>
    </location>
</feature>
<dbReference type="GO" id="GO:0009307">
    <property type="term" value="P:DNA restriction-modification system"/>
    <property type="evidence" value="ECO:0007669"/>
    <property type="project" value="UniProtKB-KW"/>
</dbReference>
<comment type="caution">
    <text evidence="6">The sequence shown here is derived from an EMBL/GenBank/DDBJ whole genome shotgun (WGS) entry which is preliminary data.</text>
</comment>